<comment type="subcellular location">
    <subcellularLocation>
        <location evidence="1 6">Membrane</location>
        <topology evidence="1 6">Multi-pass membrane protein</topology>
    </subcellularLocation>
</comment>
<feature type="transmembrane region" description="Helical" evidence="6">
    <location>
        <begin position="323"/>
        <end position="342"/>
    </location>
</feature>
<evidence type="ECO:0000313" key="9">
    <source>
        <dbReference type="Proteomes" id="UP001158576"/>
    </source>
</evidence>
<evidence type="ECO:0000259" key="7">
    <source>
        <dbReference type="Pfam" id="PF04547"/>
    </source>
</evidence>
<reference evidence="8 9" key="1">
    <citation type="submission" date="2021-04" db="EMBL/GenBank/DDBJ databases">
        <authorList>
            <person name="Bliznina A."/>
        </authorList>
    </citation>
    <scope>NUCLEOTIDE SEQUENCE [LARGE SCALE GENOMIC DNA]</scope>
</reference>
<feature type="domain" description="Anoctamin transmembrane" evidence="7">
    <location>
        <begin position="178"/>
        <end position="573"/>
    </location>
</feature>
<sequence>MDERSVYSIYFSKKAQKEAINFLVGELERNKWKTSFYDGESRILLIHPTLEGLYLSAERYFLYKKCNSVPPFQPFNSDIKDQFIHIENGIDFFTAAEQLLLIKKDLENLRAGDKDSIVPGHPEATLYPGKSILRRFISAELIGEHYPLHDREDLDKLRASWLRNKLNLINQPLKMLDEYFGVELGLYFSFVETYARALVVLVLVIFANMVLNLNPMLTSVLVIAWSFGFILVWRRGEMDRAYKKGILNTVERGWEEARPEHFGKLSRNEITGKQEPHYGTDPFKQKMRIIASYSATALCCYASYLIMEYYYSWEKYAYAEFGIDSYTAMVPGIIYTIIVIITSQKYRQFARKLTNFENHRTESAFQKNLLAKLLVFEFINNFLVLYLLAFIYEDLEMLRSTVITTMTISQVFVEIFEGVVPFMVYKKRTKNLNKNFSNLCEQATYEANRDEYEGHFDEYLEIWIQFGYVVLFTSIYEYAPLCALVATIIEIRNDAHKFLNLFKRPESRIAESIGFWDDAFSLLAFLAIPTQIGLGKMMGLTTWKKAAIAEHLVIFLAVFVNRLRPCPAETQKQIDRDEYFRTHRHESHLLKKVQENKHD</sequence>
<comment type="similarity">
    <text evidence="2 6">Belongs to the anoctamin family.</text>
</comment>
<evidence type="ECO:0000256" key="3">
    <source>
        <dbReference type="ARBA" id="ARBA00022692"/>
    </source>
</evidence>
<dbReference type="InterPro" id="IPR049452">
    <property type="entry name" value="Anoctamin_TM"/>
</dbReference>
<dbReference type="Pfam" id="PF04547">
    <property type="entry name" value="Anoctamin"/>
    <property type="match status" value="1"/>
</dbReference>
<gene>
    <name evidence="8" type="ORF">OKIOD_LOCUS3322</name>
</gene>
<dbReference type="PANTHER" id="PTHR12308:SF74">
    <property type="entry name" value="ANOCTAMIN"/>
    <property type="match status" value="1"/>
</dbReference>
<feature type="transmembrane region" description="Helical" evidence="6">
    <location>
        <begin position="290"/>
        <end position="311"/>
    </location>
</feature>
<feature type="transmembrane region" description="Helical" evidence="6">
    <location>
        <begin position="184"/>
        <end position="207"/>
    </location>
</feature>
<keyword evidence="3 6" id="KW-0812">Transmembrane</keyword>
<dbReference type="Proteomes" id="UP001158576">
    <property type="component" value="Chromosome PAR"/>
</dbReference>
<feature type="transmembrane region" description="Helical" evidence="6">
    <location>
        <begin position="213"/>
        <end position="233"/>
    </location>
</feature>
<evidence type="ECO:0000256" key="5">
    <source>
        <dbReference type="ARBA" id="ARBA00023136"/>
    </source>
</evidence>
<evidence type="ECO:0000256" key="6">
    <source>
        <dbReference type="RuleBase" id="RU280814"/>
    </source>
</evidence>
<accession>A0ABN7RX64</accession>
<feature type="transmembrane region" description="Helical" evidence="6">
    <location>
        <begin position="369"/>
        <end position="391"/>
    </location>
</feature>
<name>A0ABN7RX64_OIKDI</name>
<dbReference type="EMBL" id="OU015568">
    <property type="protein sequence ID" value="CAG5088176.1"/>
    <property type="molecule type" value="Genomic_DNA"/>
</dbReference>
<feature type="transmembrane region" description="Helical" evidence="6">
    <location>
        <begin position="513"/>
        <end position="534"/>
    </location>
</feature>
<evidence type="ECO:0000256" key="4">
    <source>
        <dbReference type="ARBA" id="ARBA00022989"/>
    </source>
</evidence>
<comment type="caution">
    <text evidence="6">Lacks conserved residue(s) required for the propagation of feature annotation.</text>
</comment>
<dbReference type="InterPro" id="IPR007632">
    <property type="entry name" value="Anoctamin"/>
</dbReference>
<evidence type="ECO:0000313" key="8">
    <source>
        <dbReference type="EMBL" id="CAG5088176.1"/>
    </source>
</evidence>
<dbReference type="PANTHER" id="PTHR12308">
    <property type="entry name" value="ANOCTAMIN"/>
    <property type="match status" value="1"/>
</dbReference>
<keyword evidence="5 6" id="KW-0472">Membrane</keyword>
<organism evidence="8 9">
    <name type="scientific">Oikopleura dioica</name>
    <name type="common">Tunicate</name>
    <dbReference type="NCBI Taxonomy" id="34765"/>
    <lineage>
        <taxon>Eukaryota</taxon>
        <taxon>Metazoa</taxon>
        <taxon>Chordata</taxon>
        <taxon>Tunicata</taxon>
        <taxon>Appendicularia</taxon>
        <taxon>Copelata</taxon>
        <taxon>Oikopleuridae</taxon>
        <taxon>Oikopleura</taxon>
    </lineage>
</organism>
<feature type="transmembrane region" description="Helical" evidence="6">
    <location>
        <begin position="403"/>
        <end position="425"/>
    </location>
</feature>
<protein>
    <recommendedName>
        <fullName evidence="6">Anoctamin</fullName>
    </recommendedName>
</protein>
<evidence type="ECO:0000256" key="1">
    <source>
        <dbReference type="ARBA" id="ARBA00004141"/>
    </source>
</evidence>
<evidence type="ECO:0000256" key="2">
    <source>
        <dbReference type="ARBA" id="ARBA00009671"/>
    </source>
</evidence>
<proteinExistence type="inferred from homology"/>
<keyword evidence="9" id="KW-1185">Reference proteome</keyword>
<keyword evidence="4 6" id="KW-1133">Transmembrane helix</keyword>